<organism evidence="4 5">
    <name type="scientific">Wickerhamomyces ciferrii (strain ATCC 14091 / BCRC 22168 / CBS 111 / JCM 3599 / NBRC 0793 / NRRL Y-1031 F-60-10)</name>
    <name type="common">Yeast</name>
    <name type="synonym">Pichia ciferrii</name>
    <dbReference type="NCBI Taxonomy" id="1206466"/>
    <lineage>
        <taxon>Eukaryota</taxon>
        <taxon>Fungi</taxon>
        <taxon>Dikarya</taxon>
        <taxon>Ascomycota</taxon>
        <taxon>Saccharomycotina</taxon>
        <taxon>Saccharomycetes</taxon>
        <taxon>Phaffomycetales</taxon>
        <taxon>Wickerhamomycetaceae</taxon>
        <taxon>Wickerhamomyces</taxon>
    </lineage>
</organism>
<dbReference type="PANTHER" id="PTHR28518">
    <property type="entry name" value="TRNA-SPLICING ENDONUCLEASE SUBUNIT SEN15"/>
    <property type="match status" value="1"/>
</dbReference>
<dbReference type="GO" id="GO:0000213">
    <property type="term" value="F:tRNA-intron lyase activity"/>
    <property type="evidence" value="ECO:0007669"/>
    <property type="project" value="TreeGrafter"/>
</dbReference>
<dbReference type="STRING" id="1206466.K0KTZ0"/>
<evidence type="ECO:0000313" key="4">
    <source>
        <dbReference type="EMBL" id="CCH44864.1"/>
    </source>
</evidence>
<comment type="caution">
    <text evidence="4">The sequence shown here is derived from an EMBL/GenBank/DDBJ whole genome shotgun (WGS) entry which is preliminary data.</text>
</comment>
<dbReference type="SUPFAM" id="SSF53032">
    <property type="entry name" value="tRNA-intron endonuclease catalytic domain-like"/>
    <property type="match status" value="1"/>
</dbReference>
<dbReference type="HOGENOM" id="CLU_083361_2_0_1"/>
<keyword evidence="5" id="KW-1185">Reference proteome</keyword>
<keyword evidence="4" id="KW-0378">Hydrolase</keyword>
<keyword evidence="4" id="KW-0255">Endonuclease</keyword>
<dbReference type="GO" id="GO:0000379">
    <property type="term" value="P:tRNA-type intron splice site recognition and cleavage"/>
    <property type="evidence" value="ECO:0007669"/>
    <property type="project" value="InterPro"/>
</dbReference>
<dbReference type="InterPro" id="IPR042777">
    <property type="entry name" value="Sen15_fungi"/>
</dbReference>
<dbReference type="GO" id="GO:0003676">
    <property type="term" value="F:nucleic acid binding"/>
    <property type="evidence" value="ECO:0007669"/>
    <property type="project" value="InterPro"/>
</dbReference>
<evidence type="ECO:0000259" key="3">
    <source>
        <dbReference type="Pfam" id="PF09631"/>
    </source>
</evidence>
<name>K0KTZ0_WICCF</name>
<dbReference type="FunCoup" id="K0KTZ0">
    <property type="interactions" value="91"/>
</dbReference>
<evidence type="ECO:0000256" key="2">
    <source>
        <dbReference type="ARBA" id="ARBA00022694"/>
    </source>
</evidence>
<dbReference type="PANTHER" id="PTHR28518:SF1">
    <property type="entry name" value="TRNA-SPLICING ENDONUCLEASE SUBUNIT SEN15"/>
    <property type="match status" value="1"/>
</dbReference>
<dbReference type="GO" id="GO:0000214">
    <property type="term" value="C:tRNA-intron endonuclease complex"/>
    <property type="evidence" value="ECO:0007669"/>
    <property type="project" value="InterPro"/>
</dbReference>
<gene>
    <name evidence="4" type="ORF">BN7_4433</name>
</gene>
<dbReference type="AlphaFoldDB" id="K0KTZ0"/>
<dbReference type="Proteomes" id="UP000009328">
    <property type="component" value="Unassembled WGS sequence"/>
</dbReference>
<keyword evidence="2" id="KW-0819">tRNA processing</keyword>
<dbReference type="Pfam" id="PF09631">
    <property type="entry name" value="Sen15"/>
    <property type="match status" value="1"/>
</dbReference>
<accession>K0KTZ0</accession>
<dbReference type="InterPro" id="IPR036167">
    <property type="entry name" value="tRNA_intron_Endo_cat-like_sf"/>
</dbReference>
<feature type="domain" description="tRNA-splicing endonuclease subunit Sen15" evidence="3">
    <location>
        <begin position="8"/>
        <end position="107"/>
    </location>
</feature>
<dbReference type="InParanoid" id="K0KTZ0"/>
<sequence length="107" mass="12294">MSIPLVDQVQQNLLFQQLWTQVTPIKLSNITILQGFPKEKLISDDETNLNKEFVLPIKLKDEITPNMLDQVFKELQGVKRLVLGIVNDDGTVVYYIVHDGVYKPKKN</sequence>
<evidence type="ECO:0000313" key="5">
    <source>
        <dbReference type="Proteomes" id="UP000009328"/>
    </source>
</evidence>
<proteinExistence type="inferred from homology"/>
<dbReference type="Gene3D" id="3.40.1350.10">
    <property type="match status" value="1"/>
</dbReference>
<protein>
    <submittedName>
        <fullName evidence="4">tRNA-splicing endonuclease subunit</fullName>
    </submittedName>
</protein>
<comment type="similarity">
    <text evidence="1">Belongs to the SEN15 family.</text>
</comment>
<dbReference type="EMBL" id="CAIF01000162">
    <property type="protein sequence ID" value="CCH44864.1"/>
    <property type="molecule type" value="Genomic_DNA"/>
</dbReference>
<keyword evidence="4" id="KW-0540">Nuclease</keyword>
<reference evidence="4 5" key="1">
    <citation type="journal article" date="2012" name="Eukaryot. Cell">
        <title>Draft genome sequence of Wickerhamomyces ciferrii NRRL Y-1031 F-60-10.</title>
        <authorList>
            <person name="Schneider J."/>
            <person name="Andrea H."/>
            <person name="Blom J."/>
            <person name="Jaenicke S."/>
            <person name="Ruckert C."/>
            <person name="Schorsch C."/>
            <person name="Szczepanowski R."/>
            <person name="Farwick M."/>
            <person name="Goesmann A."/>
            <person name="Puhler A."/>
            <person name="Schaffer S."/>
            <person name="Tauch A."/>
            <person name="Kohler T."/>
            <person name="Brinkrolf K."/>
        </authorList>
    </citation>
    <scope>NUCLEOTIDE SEQUENCE [LARGE SCALE GENOMIC DNA]</scope>
    <source>
        <strain evidence="5">ATCC 14091 / BCRC 22168 / CBS 111 / JCM 3599 / NBRC 0793 / NRRL Y-1031 F-60-10</strain>
    </source>
</reference>
<dbReference type="InterPro" id="IPR018593">
    <property type="entry name" value="tRNA-endonuc_su_Sen15"/>
</dbReference>
<dbReference type="eggNOG" id="ENOG502SC4F">
    <property type="taxonomic scope" value="Eukaryota"/>
</dbReference>
<dbReference type="InterPro" id="IPR011856">
    <property type="entry name" value="tRNA_endonuc-like_dom_sf"/>
</dbReference>
<evidence type="ECO:0000256" key="1">
    <source>
        <dbReference type="ARBA" id="ARBA00006091"/>
    </source>
</evidence>